<keyword evidence="2" id="KW-0378">Hydrolase</keyword>
<dbReference type="InterPro" id="IPR036526">
    <property type="entry name" value="C-N_Hydrolase_sf"/>
</dbReference>
<evidence type="ECO:0000313" key="2">
    <source>
        <dbReference type="EMBL" id="MFC0208045.1"/>
    </source>
</evidence>
<dbReference type="SUPFAM" id="SSF56317">
    <property type="entry name" value="Carbon-nitrogen hydrolase"/>
    <property type="match status" value="1"/>
</dbReference>
<protein>
    <submittedName>
        <fullName evidence="2">Nitrilase-related carbon-nitrogen hydrolase</fullName>
    </submittedName>
</protein>
<feature type="domain" description="CN hydrolase" evidence="1">
    <location>
        <begin position="1"/>
        <end position="73"/>
    </location>
</feature>
<dbReference type="EMBL" id="JBHLXD010000008">
    <property type="protein sequence ID" value="MFC0208045.1"/>
    <property type="molecule type" value="Genomic_DNA"/>
</dbReference>
<dbReference type="Gene3D" id="3.60.110.10">
    <property type="entry name" value="Carbon-nitrogen hydrolase"/>
    <property type="match status" value="1"/>
</dbReference>
<proteinExistence type="predicted"/>
<dbReference type="GO" id="GO:0016787">
    <property type="term" value="F:hydrolase activity"/>
    <property type="evidence" value="ECO:0007669"/>
    <property type="project" value="UniProtKB-KW"/>
</dbReference>
<comment type="caution">
    <text evidence="2">The sequence shown here is derived from an EMBL/GenBank/DDBJ whole genome shotgun (WGS) entry which is preliminary data.</text>
</comment>
<organism evidence="2 3">
    <name type="scientific">Chelativorans intermedius</name>
    <dbReference type="NCBI Taxonomy" id="515947"/>
    <lineage>
        <taxon>Bacteria</taxon>
        <taxon>Pseudomonadati</taxon>
        <taxon>Pseudomonadota</taxon>
        <taxon>Alphaproteobacteria</taxon>
        <taxon>Hyphomicrobiales</taxon>
        <taxon>Phyllobacteriaceae</taxon>
        <taxon>Chelativorans</taxon>
    </lineage>
</organism>
<gene>
    <name evidence="2" type="ORF">ACFFJ2_06480</name>
</gene>
<accession>A0ABV6D5X2</accession>
<dbReference type="Proteomes" id="UP001589755">
    <property type="component" value="Unassembled WGS sequence"/>
</dbReference>
<keyword evidence="3" id="KW-1185">Reference proteome</keyword>
<dbReference type="PROSITE" id="PS50263">
    <property type="entry name" value="CN_HYDROLASE"/>
    <property type="match status" value="1"/>
</dbReference>
<sequence>MARLDGIARETKVAIIAGFAEAAQEATYNSAVFVDGRNRPVIYRKSHLYGAYERALFAAGAPCACGLLTMCIL</sequence>
<dbReference type="Pfam" id="PF00795">
    <property type="entry name" value="CN_hydrolase"/>
    <property type="match status" value="1"/>
</dbReference>
<evidence type="ECO:0000259" key="1">
    <source>
        <dbReference type="PROSITE" id="PS50263"/>
    </source>
</evidence>
<dbReference type="InterPro" id="IPR003010">
    <property type="entry name" value="C-N_Hydrolase"/>
</dbReference>
<dbReference type="RefSeq" id="WP_261519174.1">
    <property type="nucleotide sequence ID" value="NZ_JAODNW010000002.1"/>
</dbReference>
<evidence type="ECO:0000313" key="3">
    <source>
        <dbReference type="Proteomes" id="UP001589755"/>
    </source>
</evidence>
<reference evidence="2 3" key="1">
    <citation type="submission" date="2024-09" db="EMBL/GenBank/DDBJ databases">
        <authorList>
            <person name="Sun Q."/>
            <person name="Mori K."/>
        </authorList>
    </citation>
    <scope>NUCLEOTIDE SEQUENCE [LARGE SCALE GENOMIC DNA]</scope>
    <source>
        <strain evidence="2 3">CCM 8543</strain>
    </source>
</reference>
<name>A0ABV6D5X2_9HYPH</name>